<dbReference type="InterPro" id="IPR041577">
    <property type="entry name" value="RT_RNaseH_2"/>
</dbReference>
<dbReference type="Pfam" id="PF17919">
    <property type="entry name" value="RT_RNaseH_2"/>
    <property type="match status" value="1"/>
</dbReference>
<proteinExistence type="predicted"/>
<dbReference type="AlphaFoldDB" id="A0A163MAP2"/>
<dbReference type="EMBL" id="LT554026">
    <property type="protein sequence ID" value="SAM02959.1"/>
    <property type="molecule type" value="Genomic_DNA"/>
</dbReference>
<dbReference type="CDD" id="cd09274">
    <property type="entry name" value="RNase_HI_RT_Ty3"/>
    <property type="match status" value="1"/>
</dbReference>
<evidence type="ECO:0000313" key="4">
    <source>
        <dbReference type="EMBL" id="SAM02959.1"/>
    </source>
</evidence>
<evidence type="ECO:0000259" key="2">
    <source>
        <dbReference type="Pfam" id="PF17919"/>
    </source>
</evidence>
<keyword evidence="1" id="KW-0511">Multifunctional enzyme</keyword>
<reference evidence="4" key="1">
    <citation type="submission" date="2016-04" db="EMBL/GenBank/DDBJ databases">
        <authorList>
            <person name="Evans L.H."/>
            <person name="Alamgir A."/>
            <person name="Owens N."/>
            <person name="Weber N.D."/>
            <person name="Virtaneva K."/>
            <person name="Barbian K."/>
            <person name="Babar A."/>
            <person name="Rosenke K."/>
        </authorList>
    </citation>
    <scope>NUCLEOTIDE SEQUENCE [LARGE SCALE GENOMIC DNA]</scope>
    <source>
        <strain evidence="4">CBS 101.48</strain>
    </source>
</reference>
<evidence type="ECO:0000313" key="5">
    <source>
        <dbReference type="Proteomes" id="UP000078561"/>
    </source>
</evidence>
<keyword evidence="5" id="KW-1185">Reference proteome</keyword>
<dbReference type="PANTHER" id="PTHR37984">
    <property type="entry name" value="PROTEIN CBG26694"/>
    <property type="match status" value="1"/>
</dbReference>
<dbReference type="Gene3D" id="1.10.340.70">
    <property type="match status" value="1"/>
</dbReference>
<dbReference type="OrthoDB" id="10267344at2759"/>
<dbReference type="STRING" id="4829.A0A163MAP2"/>
<gene>
    <name evidence="4" type="primary">ABSGL_08776.1 scaffold 10439</name>
</gene>
<protein>
    <recommendedName>
        <fullName evidence="6">Reverse transcriptase/retrotransposon-derived protein RNase H-like domain-containing protein</fullName>
    </recommendedName>
</protein>
<organism evidence="4">
    <name type="scientific">Absidia glauca</name>
    <name type="common">Pin mould</name>
    <dbReference type="NCBI Taxonomy" id="4829"/>
    <lineage>
        <taxon>Eukaryota</taxon>
        <taxon>Fungi</taxon>
        <taxon>Fungi incertae sedis</taxon>
        <taxon>Mucoromycota</taxon>
        <taxon>Mucoromycotina</taxon>
        <taxon>Mucoromycetes</taxon>
        <taxon>Mucorales</taxon>
        <taxon>Cunninghamellaceae</taxon>
        <taxon>Absidia</taxon>
    </lineage>
</organism>
<dbReference type="InterPro" id="IPR041588">
    <property type="entry name" value="Integrase_H2C2"/>
</dbReference>
<feature type="domain" description="Integrase zinc-binding" evidence="3">
    <location>
        <begin position="229"/>
        <end position="284"/>
    </location>
</feature>
<dbReference type="Proteomes" id="UP000078561">
    <property type="component" value="Unassembled WGS sequence"/>
</dbReference>
<dbReference type="SUPFAM" id="SSF56672">
    <property type="entry name" value="DNA/RNA polymerases"/>
    <property type="match status" value="1"/>
</dbReference>
<dbReference type="Pfam" id="PF17921">
    <property type="entry name" value="Integrase_H2C2"/>
    <property type="match status" value="1"/>
</dbReference>
<name>A0A163MAP2_ABSGL</name>
<accession>A0A163MAP2</accession>
<feature type="domain" description="Reverse transcriptase/retrotransposon-derived protein RNase H-like" evidence="2">
    <location>
        <begin position="26"/>
        <end position="123"/>
    </location>
</feature>
<evidence type="ECO:0000259" key="3">
    <source>
        <dbReference type="Pfam" id="PF17921"/>
    </source>
</evidence>
<dbReference type="InterPro" id="IPR043502">
    <property type="entry name" value="DNA/RNA_pol_sf"/>
</dbReference>
<dbReference type="GO" id="GO:0003824">
    <property type="term" value="F:catalytic activity"/>
    <property type="evidence" value="ECO:0007669"/>
    <property type="project" value="UniProtKB-KW"/>
</dbReference>
<dbReference type="Gene3D" id="3.10.20.370">
    <property type="match status" value="1"/>
</dbReference>
<dbReference type="PANTHER" id="PTHR37984:SF5">
    <property type="entry name" value="PROTEIN NYNRIN-LIKE"/>
    <property type="match status" value="1"/>
</dbReference>
<dbReference type="InParanoid" id="A0A163MAP2"/>
<dbReference type="InterPro" id="IPR050951">
    <property type="entry name" value="Retrovirus_Pol_polyprotein"/>
</dbReference>
<evidence type="ECO:0000256" key="1">
    <source>
        <dbReference type="ARBA" id="ARBA00023268"/>
    </source>
</evidence>
<dbReference type="FunFam" id="3.10.20.370:FF:000001">
    <property type="entry name" value="Retrovirus-related Pol polyprotein from transposon 17.6-like protein"/>
    <property type="match status" value="1"/>
</dbReference>
<sequence length="486" mass="55772">MHVPKISSLTYPLDALRNSAQLKESWTVQHTKHFEAIKKVLQTNPVLCHPDLRKPFHVATDASNHGIGAVLYQLDGDQIQHIGFMARALTKSERNYSTTKRELLAIVFALKKFHAFLWGNPFKLYTDHKALTFLHTQPIANAMMINWLDTLLDYTFEVIHLPGIENTLPDRLSRLFSPLKELGEGRAYKPNKQKINKAVRSVRRNKLHFQEEHIIQVPQLRQPQERLTPPEEDRQELLTKAHLFGHFGADAIVKSIHNDGLHWTNLLQDALETVKSCPQCQKHNIVRKGFNPLRPVYAYLPGDHWAINLAGPFTVSDRNNTYLLVMAILKRIEGVEKDWDYNVPSVQLAINHKASTRLNTAPFTLMFARNMNSFKDYTAKEDDTPKRPMIEGELKARLDHMAEVVFPAIKERTQHVIEVQQTTFNNNHRIITFPNGSHVMVKVKTKHSSLAPSYEGLYTVLHKTTNGTYILKDECGDLLSRNYVPQ</sequence>
<evidence type="ECO:0008006" key="6">
    <source>
        <dbReference type="Google" id="ProtNLM"/>
    </source>
</evidence>